<evidence type="ECO:0000256" key="1">
    <source>
        <dbReference type="SAM" id="MobiDB-lite"/>
    </source>
</evidence>
<dbReference type="AlphaFoldDB" id="A0A2G9RNM6"/>
<evidence type="ECO:0000313" key="2">
    <source>
        <dbReference type="EMBL" id="PIO29490.1"/>
    </source>
</evidence>
<evidence type="ECO:0000313" key="3">
    <source>
        <dbReference type="Proteomes" id="UP000228934"/>
    </source>
</evidence>
<protein>
    <submittedName>
        <fullName evidence="2">Uncharacterized protein</fullName>
    </submittedName>
</protein>
<dbReference type="EMBL" id="KV937560">
    <property type="protein sequence ID" value="PIO29490.1"/>
    <property type="molecule type" value="Genomic_DNA"/>
</dbReference>
<name>A0A2G9RNM6_AQUCT</name>
<gene>
    <name evidence="2" type="ORF">AB205_0003030</name>
</gene>
<feature type="region of interest" description="Disordered" evidence="1">
    <location>
        <begin position="195"/>
        <end position="214"/>
    </location>
</feature>
<keyword evidence="3" id="KW-1185">Reference proteome</keyword>
<accession>A0A2G9RNM6</accession>
<sequence>MFAGDLECLQPIVEMRETQASWEEQDVLDDQPKAQPEAQAQIVFQEGTEDLAQIQRASNLWETNPEEESVVTEAIPGPSSAPADIVWPAKVPPRRAPVSQPDISELLEMLKTISEKVDAFLCLNTIPALSFVPLVKNVKPEHYFEMRSTVEQVLHSFSQPREEASFQGPYVPPPGPPLNYPKYVHYPEQQHKTYPYIPPSYPSSFEKATSRSAT</sequence>
<dbReference type="Proteomes" id="UP000228934">
    <property type="component" value="Unassembled WGS sequence"/>
</dbReference>
<organism evidence="2 3">
    <name type="scientific">Aquarana catesbeiana</name>
    <name type="common">American bullfrog</name>
    <name type="synonym">Rana catesbeiana</name>
    <dbReference type="NCBI Taxonomy" id="8400"/>
    <lineage>
        <taxon>Eukaryota</taxon>
        <taxon>Metazoa</taxon>
        <taxon>Chordata</taxon>
        <taxon>Craniata</taxon>
        <taxon>Vertebrata</taxon>
        <taxon>Euteleostomi</taxon>
        <taxon>Amphibia</taxon>
        <taxon>Batrachia</taxon>
        <taxon>Anura</taxon>
        <taxon>Neobatrachia</taxon>
        <taxon>Ranoidea</taxon>
        <taxon>Ranidae</taxon>
        <taxon>Aquarana</taxon>
    </lineage>
</organism>
<reference evidence="3" key="1">
    <citation type="journal article" date="2017" name="Nat. Commun.">
        <title>The North American bullfrog draft genome provides insight into hormonal regulation of long noncoding RNA.</title>
        <authorList>
            <person name="Hammond S.A."/>
            <person name="Warren R.L."/>
            <person name="Vandervalk B.P."/>
            <person name="Kucuk E."/>
            <person name="Khan H."/>
            <person name="Gibb E.A."/>
            <person name="Pandoh P."/>
            <person name="Kirk H."/>
            <person name="Zhao Y."/>
            <person name="Jones M."/>
            <person name="Mungall A.J."/>
            <person name="Coope R."/>
            <person name="Pleasance S."/>
            <person name="Moore R.A."/>
            <person name="Holt R.A."/>
            <person name="Round J.M."/>
            <person name="Ohora S."/>
            <person name="Walle B.V."/>
            <person name="Veldhoen N."/>
            <person name="Helbing C.C."/>
            <person name="Birol I."/>
        </authorList>
    </citation>
    <scope>NUCLEOTIDE SEQUENCE [LARGE SCALE GENOMIC DNA]</scope>
</reference>
<proteinExistence type="predicted"/>